<dbReference type="InterPro" id="IPR013766">
    <property type="entry name" value="Thioredoxin_domain"/>
</dbReference>
<dbReference type="STRING" id="1802115.A2756_02290"/>
<name>A0A1G2G637_9BACT</name>
<dbReference type="Gene3D" id="3.40.30.10">
    <property type="entry name" value="Glutaredoxin"/>
    <property type="match status" value="1"/>
</dbReference>
<reference evidence="8 9" key="1">
    <citation type="journal article" date="2016" name="Nat. Commun.">
        <title>Thousands of microbial genomes shed light on interconnected biogeochemical processes in an aquifer system.</title>
        <authorList>
            <person name="Anantharaman K."/>
            <person name="Brown C.T."/>
            <person name="Hug L.A."/>
            <person name="Sharon I."/>
            <person name="Castelle C.J."/>
            <person name="Probst A.J."/>
            <person name="Thomas B.C."/>
            <person name="Singh A."/>
            <person name="Wilkins M.J."/>
            <person name="Karaoz U."/>
            <person name="Brodie E.L."/>
            <person name="Williams K.H."/>
            <person name="Hubbard S.S."/>
            <person name="Banfield J.F."/>
        </authorList>
    </citation>
    <scope>NUCLEOTIDE SEQUENCE [LARGE SCALE GENOMIC DNA]</scope>
</reference>
<dbReference type="Proteomes" id="UP000177785">
    <property type="component" value="Unassembled WGS sequence"/>
</dbReference>
<feature type="domain" description="Thioredoxin" evidence="7">
    <location>
        <begin position="47"/>
        <end position="253"/>
    </location>
</feature>
<evidence type="ECO:0000256" key="6">
    <source>
        <dbReference type="SAM" id="Phobius"/>
    </source>
</evidence>
<evidence type="ECO:0000256" key="3">
    <source>
        <dbReference type="ARBA" id="ARBA00023002"/>
    </source>
</evidence>
<dbReference type="GO" id="GO:0016491">
    <property type="term" value="F:oxidoreductase activity"/>
    <property type="evidence" value="ECO:0007669"/>
    <property type="project" value="UniProtKB-KW"/>
</dbReference>
<evidence type="ECO:0000256" key="5">
    <source>
        <dbReference type="ARBA" id="ARBA00023284"/>
    </source>
</evidence>
<organism evidence="8 9">
    <name type="scientific">Candidatus Ryanbacteria bacterium RIFCSPHIGHO2_01_FULL_48_27</name>
    <dbReference type="NCBI Taxonomy" id="1802115"/>
    <lineage>
        <taxon>Bacteria</taxon>
        <taxon>Candidatus Ryaniibacteriota</taxon>
    </lineage>
</organism>
<comment type="caution">
    <text evidence="8">The sequence shown here is derived from an EMBL/GenBank/DDBJ whole genome shotgun (WGS) entry which is preliminary data.</text>
</comment>
<dbReference type="InterPro" id="IPR012336">
    <property type="entry name" value="Thioredoxin-like_fold"/>
</dbReference>
<dbReference type="PROSITE" id="PS51352">
    <property type="entry name" value="THIOREDOXIN_2"/>
    <property type="match status" value="1"/>
</dbReference>
<gene>
    <name evidence="8" type="ORF">A2756_02290</name>
</gene>
<evidence type="ECO:0000313" key="8">
    <source>
        <dbReference type="EMBL" id="OGZ45715.1"/>
    </source>
</evidence>
<dbReference type="SUPFAM" id="SSF52833">
    <property type="entry name" value="Thioredoxin-like"/>
    <property type="match status" value="1"/>
</dbReference>
<proteinExistence type="inferred from homology"/>
<keyword evidence="5" id="KW-0676">Redox-active center</keyword>
<keyword evidence="6" id="KW-1133">Transmembrane helix</keyword>
<evidence type="ECO:0000259" key="7">
    <source>
        <dbReference type="PROSITE" id="PS51352"/>
    </source>
</evidence>
<comment type="similarity">
    <text evidence="1">Belongs to the thioredoxin family. DsbA subfamily.</text>
</comment>
<evidence type="ECO:0000313" key="9">
    <source>
        <dbReference type="Proteomes" id="UP000177785"/>
    </source>
</evidence>
<keyword evidence="6" id="KW-0812">Transmembrane</keyword>
<keyword evidence="6" id="KW-0472">Membrane</keyword>
<keyword evidence="4" id="KW-1015">Disulfide bond</keyword>
<evidence type="ECO:0000256" key="4">
    <source>
        <dbReference type="ARBA" id="ARBA00023157"/>
    </source>
</evidence>
<dbReference type="PANTHER" id="PTHR13887:SF14">
    <property type="entry name" value="DISULFIDE BOND FORMATION PROTEIN D"/>
    <property type="match status" value="1"/>
</dbReference>
<dbReference type="Pfam" id="PF13462">
    <property type="entry name" value="Thioredoxin_4"/>
    <property type="match status" value="1"/>
</dbReference>
<accession>A0A1G2G637</accession>
<dbReference type="InterPro" id="IPR036249">
    <property type="entry name" value="Thioredoxin-like_sf"/>
</dbReference>
<evidence type="ECO:0000256" key="2">
    <source>
        <dbReference type="ARBA" id="ARBA00022729"/>
    </source>
</evidence>
<dbReference type="AlphaFoldDB" id="A0A1G2G637"/>
<keyword evidence="3" id="KW-0560">Oxidoreductase</keyword>
<dbReference type="EMBL" id="MHNL01000005">
    <property type="protein sequence ID" value="OGZ45715.1"/>
    <property type="molecule type" value="Genomic_DNA"/>
</dbReference>
<keyword evidence="2" id="KW-0732">Signal</keyword>
<evidence type="ECO:0000256" key="1">
    <source>
        <dbReference type="ARBA" id="ARBA00005791"/>
    </source>
</evidence>
<protein>
    <recommendedName>
        <fullName evidence="7">Thioredoxin domain-containing protein</fullName>
    </recommendedName>
</protein>
<feature type="transmembrane region" description="Helical" evidence="6">
    <location>
        <begin position="20"/>
        <end position="41"/>
    </location>
</feature>
<sequence>MEPEIRMEPQQTPAPVPSPYMVPMAIVIAGAMIAGSIFYSGGSRSGVANIKDAIDPTLTADDQGAKGMDSVKPITKDDHILGDPNAPVKIVEFSDLECPFCKRFHDTTKQVMDEYGKSGKVALVFRHFPLEQLHPKAPKEAEATECAYEQGGNAKFWDYTNRIFEVTPSNNGLDLNLLPKFAEDLGLNRAQFESCLSSGKYKDKVQAQYDDAVASGGTGTPYSIVIAPNGKKFVVSGAQPYSAVKTIIEQALKEN</sequence>
<dbReference type="PANTHER" id="PTHR13887">
    <property type="entry name" value="GLUTATHIONE S-TRANSFERASE KAPPA"/>
    <property type="match status" value="1"/>
</dbReference>